<reference evidence="8 9" key="1">
    <citation type="submission" date="2015-11" db="EMBL/GenBank/DDBJ databases">
        <authorList>
            <person name="Lin W."/>
        </authorList>
    </citation>
    <scope>NUCLEOTIDE SEQUENCE [LARGE SCALE GENOMIC DNA]</scope>
    <source>
        <strain evidence="8 9">HCH-1</strain>
    </source>
</reference>
<evidence type="ECO:0000256" key="1">
    <source>
        <dbReference type="ARBA" id="ARBA00022490"/>
    </source>
</evidence>
<evidence type="ECO:0000256" key="6">
    <source>
        <dbReference type="HAMAP-Rule" id="MF_00031"/>
    </source>
</evidence>
<dbReference type="SUPFAM" id="SSF46929">
    <property type="entry name" value="DNA helicase RuvA subunit, C-terminal domain"/>
    <property type="match status" value="1"/>
</dbReference>
<dbReference type="GO" id="GO:0016787">
    <property type="term" value="F:hydrolase activity"/>
    <property type="evidence" value="ECO:0007669"/>
    <property type="project" value="UniProtKB-KW"/>
</dbReference>
<comment type="function">
    <text evidence="6">The RuvA-RuvB-RuvC complex processes Holliday junction (HJ) DNA during genetic recombination and DNA repair, while the RuvA-RuvB complex plays an important role in the rescue of blocked DNA replication forks via replication fork reversal (RFR). RuvA specifically binds to HJ cruciform DNA, conferring on it an open structure. The RuvB hexamer acts as an ATP-dependent pump, pulling dsDNA into and through the RuvAB complex. HJ branch migration allows RuvC to scan DNA until it finds its consensus sequence, where it cleaves and resolves the cruciform DNA.</text>
</comment>
<comment type="subcellular location">
    <subcellularLocation>
        <location evidence="6">Cytoplasm</location>
    </subcellularLocation>
</comment>
<keyword evidence="5 6" id="KW-0234">DNA repair</keyword>
<keyword evidence="8" id="KW-0067">ATP-binding</keyword>
<keyword evidence="9" id="KW-1185">Reference proteome</keyword>
<evidence type="ECO:0000256" key="3">
    <source>
        <dbReference type="ARBA" id="ARBA00023125"/>
    </source>
</evidence>
<dbReference type="Proteomes" id="UP000060487">
    <property type="component" value="Unassembled WGS sequence"/>
</dbReference>
<dbReference type="Pfam" id="PF14520">
    <property type="entry name" value="HHH_5"/>
    <property type="match status" value="1"/>
</dbReference>
<evidence type="ECO:0000259" key="7">
    <source>
        <dbReference type="SMART" id="SM00278"/>
    </source>
</evidence>
<evidence type="ECO:0000313" key="8">
    <source>
        <dbReference type="EMBL" id="KWT95099.1"/>
    </source>
</evidence>
<feature type="domain" description="Helix-hairpin-helix DNA-binding motif class 1" evidence="7">
    <location>
        <begin position="73"/>
        <end position="92"/>
    </location>
</feature>
<comment type="caution">
    <text evidence="6">Lacks conserved residue(s) required for the propagation of feature annotation.</text>
</comment>
<organism evidence="8 9">
    <name type="scientific">Candidatus Magnetominusculus xianensis</name>
    <dbReference type="NCBI Taxonomy" id="1748249"/>
    <lineage>
        <taxon>Bacteria</taxon>
        <taxon>Pseudomonadati</taxon>
        <taxon>Nitrospirota</taxon>
        <taxon>Nitrospiria</taxon>
        <taxon>Nitrospirales</taxon>
        <taxon>Nitrospiraceae</taxon>
        <taxon>Candidatus Magnetominusculus</taxon>
    </lineage>
</organism>
<dbReference type="InterPro" id="IPR012340">
    <property type="entry name" value="NA-bd_OB-fold"/>
</dbReference>
<keyword evidence="8" id="KW-0547">Nucleotide-binding</keyword>
<accession>A0ABR5SKW0</accession>
<keyword evidence="8" id="KW-0347">Helicase</keyword>
<proteinExistence type="inferred from homology"/>
<comment type="similarity">
    <text evidence="6">Belongs to the RuvA family.</text>
</comment>
<keyword evidence="4 6" id="KW-0233">DNA recombination</keyword>
<dbReference type="Gene3D" id="1.10.8.10">
    <property type="entry name" value="DNA helicase RuvA subunit, C-terminal domain"/>
    <property type="match status" value="1"/>
</dbReference>
<dbReference type="SUPFAM" id="SSF47781">
    <property type="entry name" value="RuvA domain 2-like"/>
    <property type="match status" value="1"/>
</dbReference>
<keyword evidence="1 6" id="KW-0963">Cytoplasm</keyword>
<dbReference type="CDD" id="cd14332">
    <property type="entry name" value="UBA_RuvA_C"/>
    <property type="match status" value="1"/>
</dbReference>
<dbReference type="RefSeq" id="WP_085050569.1">
    <property type="nucleotide sequence ID" value="NZ_LNQR01000001.1"/>
</dbReference>
<comment type="domain">
    <text evidence="6">Has three domains with a flexible linker between the domains II and III and assumes an 'L' shape. Domain III is highly mobile and contacts RuvB.</text>
</comment>
<dbReference type="SUPFAM" id="SSF50249">
    <property type="entry name" value="Nucleic acid-binding proteins"/>
    <property type="match status" value="1"/>
</dbReference>
<comment type="caution">
    <text evidence="8">The sequence shown here is derived from an EMBL/GenBank/DDBJ whole genome shotgun (WGS) entry which is preliminary data.</text>
</comment>
<gene>
    <name evidence="6 8" type="primary">ruvA</name>
    <name evidence="8" type="ORF">ASN18_0027</name>
</gene>
<keyword evidence="2 6" id="KW-0227">DNA damage</keyword>
<name>A0ABR5SKW0_9BACT</name>
<dbReference type="InterPro" id="IPR003583">
    <property type="entry name" value="Hlx-hairpin-Hlx_DNA-bd_motif"/>
</dbReference>
<comment type="subunit">
    <text evidence="6">Homotetramer. Forms an RuvA(8)-RuvB(12)-Holliday junction (HJ) complex. HJ DNA is sandwiched between 2 RuvA tetramers; dsDNA enters through RuvA and exits via RuvB. An RuvB hexamer assembles on each DNA strand where it exits the tetramer. Each RuvB hexamer is contacted by two RuvA subunits (via domain III) on 2 adjacent RuvB subunits; this complex drives branch migration. In the full resolvosome a probable DNA-RuvA(4)-RuvB(12)-RuvC(2) complex forms which resolves the HJ.</text>
</comment>
<dbReference type="InterPro" id="IPR010994">
    <property type="entry name" value="RuvA_2-like"/>
</dbReference>
<feature type="region of interest" description="Domain I" evidence="6">
    <location>
        <begin position="1"/>
        <end position="64"/>
    </location>
</feature>
<dbReference type="Pfam" id="PF07499">
    <property type="entry name" value="RuvA_C"/>
    <property type="match status" value="1"/>
</dbReference>
<keyword evidence="3 6" id="KW-0238">DNA-binding</keyword>
<sequence length="192" mass="21109">MIGSLRGTVSRKKSDMVLIEVNGVGYEVHVPISVLTSLPTEGQGVFLYIYTHVREDILQLYGFLKEEERFIFMKVLSVSGVGPKIALAALSGLSAEKFASAVNSNDIDTLTAIPGIGKKTASRIVLELKEKLPVSTTTFANTDYEDAMSALLNLGYKRTDVIHVLDQLNKKGVRDIESLLKESLKYLSKTEQ</sequence>
<dbReference type="InterPro" id="IPR013849">
    <property type="entry name" value="DNA_helicase_Holl-junc_RuvA_I"/>
</dbReference>
<dbReference type="NCBIfam" id="TIGR00084">
    <property type="entry name" value="ruvA"/>
    <property type="match status" value="1"/>
</dbReference>
<dbReference type="InterPro" id="IPR011114">
    <property type="entry name" value="RuvA_C"/>
</dbReference>
<dbReference type="HAMAP" id="MF_00031">
    <property type="entry name" value="DNA_HJ_migration_RuvA"/>
    <property type="match status" value="1"/>
</dbReference>
<evidence type="ECO:0000256" key="5">
    <source>
        <dbReference type="ARBA" id="ARBA00023204"/>
    </source>
</evidence>
<evidence type="ECO:0000313" key="9">
    <source>
        <dbReference type="Proteomes" id="UP000060487"/>
    </source>
</evidence>
<keyword evidence="8" id="KW-0378">Hydrolase</keyword>
<dbReference type="InterPro" id="IPR000085">
    <property type="entry name" value="RuvA"/>
</dbReference>
<protein>
    <recommendedName>
        <fullName evidence="6">Holliday junction branch migration complex subunit RuvA</fullName>
    </recommendedName>
</protein>
<feature type="domain" description="Helix-hairpin-helix DNA-binding motif class 1" evidence="7">
    <location>
        <begin position="108"/>
        <end position="127"/>
    </location>
</feature>
<dbReference type="Pfam" id="PF01330">
    <property type="entry name" value="RuvA_N"/>
    <property type="match status" value="1"/>
</dbReference>
<dbReference type="GO" id="GO:0003678">
    <property type="term" value="F:DNA helicase activity"/>
    <property type="evidence" value="ECO:0007669"/>
    <property type="project" value="UniProtKB-EC"/>
</dbReference>
<dbReference type="SMART" id="SM00278">
    <property type="entry name" value="HhH1"/>
    <property type="match status" value="2"/>
</dbReference>
<dbReference type="InterPro" id="IPR036267">
    <property type="entry name" value="RuvA_C_sf"/>
</dbReference>
<feature type="region of interest" description="Domain III" evidence="6">
    <location>
        <begin position="141"/>
        <end position="192"/>
    </location>
</feature>
<dbReference type="Gene3D" id="1.10.150.20">
    <property type="entry name" value="5' to 3' exonuclease, C-terminal subdomain"/>
    <property type="match status" value="1"/>
</dbReference>
<dbReference type="Gene3D" id="2.40.50.140">
    <property type="entry name" value="Nucleic acid-binding proteins"/>
    <property type="match status" value="1"/>
</dbReference>
<dbReference type="EMBL" id="LNQR01000001">
    <property type="protein sequence ID" value="KWT95099.1"/>
    <property type="molecule type" value="Genomic_DNA"/>
</dbReference>
<evidence type="ECO:0000256" key="2">
    <source>
        <dbReference type="ARBA" id="ARBA00022763"/>
    </source>
</evidence>
<evidence type="ECO:0000256" key="4">
    <source>
        <dbReference type="ARBA" id="ARBA00023172"/>
    </source>
</evidence>